<organism evidence="1">
    <name type="scientific">Arion vulgaris</name>
    <dbReference type="NCBI Taxonomy" id="1028688"/>
    <lineage>
        <taxon>Eukaryota</taxon>
        <taxon>Metazoa</taxon>
        <taxon>Spiralia</taxon>
        <taxon>Lophotrochozoa</taxon>
        <taxon>Mollusca</taxon>
        <taxon>Gastropoda</taxon>
        <taxon>Heterobranchia</taxon>
        <taxon>Euthyneura</taxon>
        <taxon>Panpulmonata</taxon>
        <taxon>Eupulmonata</taxon>
        <taxon>Stylommatophora</taxon>
        <taxon>Helicina</taxon>
        <taxon>Arionoidea</taxon>
        <taxon>Arionidae</taxon>
        <taxon>Arion</taxon>
    </lineage>
</organism>
<protein>
    <submittedName>
        <fullName evidence="1">Uncharacterized protein</fullName>
    </submittedName>
</protein>
<dbReference type="EMBL" id="HACG01024058">
    <property type="protein sequence ID" value="CEK70923.1"/>
    <property type="molecule type" value="Transcribed_RNA"/>
</dbReference>
<reference evidence="1" key="1">
    <citation type="submission" date="2014-12" db="EMBL/GenBank/DDBJ databases">
        <title>Insight into the proteome of Arion vulgaris.</title>
        <authorList>
            <person name="Aradska J."/>
            <person name="Bulat T."/>
            <person name="Smidak R."/>
            <person name="Sarate P."/>
            <person name="Gangsoo J."/>
            <person name="Sialana F."/>
            <person name="Bilban M."/>
            <person name="Lubec G."/>
        </authorList>
    </citation>
    <scope>NUCLEOTIDE SEQUENCE</scope>
    <source>
        <tissue evidence="1">Skin</tissue>
    </source>
</reference>
<sequence length="95" mass="10333">KTVHPTMPQDSPAYSALGLHSIMPQDCPACNASRLSTLQCPKTVEPTMSQDCPTYNAPILSSLQDYGYGQSVNWCRNYGAIIGKDSNLCHGCRPE</sequence>
<evidence type="ECO:0000313" key="1">
    <source>
        <dbReference type="EMBL" id="CEK70923.1"/>
    </source>
</evidence>
<gene>
    <name evidence="1" type="primary">ORF76189</name>
</gene>
<accession>A0A0B6ZQU1</accession>
<name>A0A0B6ZQU1_9EUPU</name>
<feature type="non-terminal residue" evidence="1">
    <location>
        <position position="1"/>
    </location>
</feature>
<dbReference type="AlphaFoldDB" id="A0A0B6ZQU1"/>
<proteinExistence type="predicted"/>